<dbReference type="PROSITE" id="PS00086">
    <property type="entry name" value="CYTOCHROME_P450"/>
    <property type="match status" value="1"/>
</dbReference>
<dbReference type="InterPro" id="IPR036396">
    <property type="entry name" value="Cyt_P450_sf"/>
</dbReference>
<name>A0ABW5S7U3_9BACL</name>
<dbReference type="InterPro" id="IPR017972">
    <property type="entry name" value="Cyt_P450_CS"/>
</dbReference>
<sequence>MDTEFAQNYDPLDPETLINPYPIYERLREHAPIFWHKRMKSWVLSRYDDCKEVLRNYQLFARDRRRIGKDIPDVKHNLQSLDPPNNKSLRNLMIKAFNSQDIEKIKNHIHVLISEILNKQAAKNRFNFMTEVSAPLSLRTTSILLGVKEPNLKIYMDISDAIAHQMDSGLKPEYADPGNKARMRLNEFVDVWFTNEQDSGILPFIRKNKKDVKIPEYYIRNTTATMFNASFGTLYAAFGNIVFTLLKNPDVLTLLKDNSLFNSGINELIRFDGPAQATSRFAVETMTLGGEVISKGDSVITLLASANHDPRMFPQPESIVLHRSKNPHLAFGWGVHACLGKLFGELAIQELIKSLQETPKILNLVDKPRRRETATVRCIDDLPVSYK</sequence>
<keyword evidence="6" id="KW-1185">Reference proteome</keyword>
<dbReference type="InterPro" id="IPR002397">
    <property type="entry name" value="Cyt_P450_B"/>
</dbReference>
<gene>
    <name evidence="5" type="ORF">ACFSUE_19845</name>
</gene>
<dbReference type="Gene3D" id="1.10.630.10">
    <property type="entry name" value="Cytochrome P450"/>
    <property type="match status" value="1"/>
</dbReference>
<dbReference type="Pfam" id="PF00067">
    <property type="entry name" value="p450"/>
    <property type="match status" value="1"/>
</dbReference>
<dbReference type="SUPFAM" id="SSF48264">
    <property type="entry name" value="Cytochrome P450"/>
    <property type="match status" value="1"/>
</dbReference>
<dbReference type="PANTHER" id="PTHR46696">
    <property type="entry name" value="P450, PUTATIVE (EUROFUNG)-RELATED"/>
    <property type="match status" value="1"/>
</dbReference>
<evidence type="ECO:0000256" key="3">
    <source>
        <dbReference type="ARBA" id="ARBA00023033"/>
    </source>
</evidence>
<evidence type="ECO:0000256" key="2">
    <source>
        <dbReference type="ARBA" id="ARBA00022617"/>
    </source>
</evidence>
<keyword evidence="4" id="KW-0479">Metal-binding</keyword>
<keyword evidence="3 4" id="KW-0503">Monooxygenase</keyword>
<organism evidence="5 6">
    <name type="scientific">Sporolactobacillus shoreicorticis</name>
    <dbReference type="NCBI Taxonomy" id="1923877"/>
    <lineage>
        <taxon>Bacteria</taxon>
        <taxon>Bacillati</taxon>
        <taxon>Bacillota</taxon>
        <taxon>Bacilli</taxon>
        <taxon>Bacillales</taxon>
        <taxon>Sporolactobacillaceae</taxon>
        <taxon>Sporolactobacillus</taxon>
    </lineage>
</organism>
<dbReference type="Proteomes" id="UP001597399">
    <property type="component" value="Unassembled WGS sequence"/>
</dbReference>
<evidence type="ECO:0000313" key="5">
    <source>
        <dbReference type="EMBL" id="MFD2695861.1"/>
    </source>
</evidence>
<comment type="similarity">
    <text evidence="1 4">Belongs to the cytochrome P450 family.</text>
</comment>
<reference evidence="6" key="1">
    <citation type="journal article" date="2019" name="Int. J. Syst. Evol. Microbiol.">
        <title>The Global Catalogue of Microorganisms (GCM) 10K type strain sequencing project: providing services to taxonomists for standard genome sequencing and annotation.</title>
        <authorList>
            <consortium name="The Broad Institute Genomics Platform"/>
            <consortium name="The Broad Institute Genome Sequencing Center for Infectious Disease"/>
            <person name="Wu L."/>
            <person name="Ma J."/>
        </authorList>
    </citation>
    <scope>NUCLEOTIDE SEQUENCE [LARGE SCALE GENOMIC DNA]</scope>
    <source>
        <strain evidence="6">TISTR 2466</strain>
    </source>
</reference>
<keyword evidence="4" id="KW-0560">Oxidoreductase</keyword>
<evidence type="ECO:0000313" key="6">
    <source>
        <dbReference type="Proteomes" id="UP001597399"/>
    </source>
</evidence>
<evidence type="ECO:0000256" key="4">
    <source>
        <dbReference type="RuleBase" id="RU000461"/>
    </source>
</evidence>
<dbReference type="PRINTS" id="PR00359">
    <property type="entry name" value="BP450"/>
</dbReference>
<dbReference type="EMBL" id="JBHUMQ010000056">
    <property type="protein sequence ID" value="MFD2695861.1"/>
    <property type="molecule type" value="Genomic_DNA"/>
</dbReference>
<evidence type="ECO:0000256" key="1">
    <source>
        <dbReference type="ARBA" id="ARBA00010617"/>
    </source>
</evidence>
<dbReference type="PANTHER" id="PTHR46696:SF1">
    <property type="entry name" value="CYTOCHROME P450 YJIB-RELATED"/>
    <property type="match status" value="1"/>
</dbReference>
<proteinExistence type="inferred from homology"/>
<dbReference type="InterPro" id="IPR001128">
    <property type="entry name" value="Cyt_P450"/>
</dbReference>
<keyword evidence="2 4" id="KW-0349">Heme</keyword>
<dbReference type="RefSeq" id="WP_253061591.1">
    <property type="nucleotide sequence ID" value="NZ_JAMXWM010000009.1"/>
</dbReference>
<accession>A0ABW5S7U3</accession>
<protein>
    <submittedName>
        <fullName evidence="5">Cytochrome P450</fullName>
    </submittedName>
</protein>
<keyword evidence="4" id="KW-0408">Iron</keyword>
<comment type="caution">
    <text evidence="5">The sequence shown here is derived from an EMBL/GenBank/DDBJ whole genome shotgun (WGS) entry which is preliminary data.</text>
</comment>